<comment type="caution">
    <text evidence="1">The sequence shown here is derived from an EMBL/GenBank/DDBJ whole genome shotgun (WGS) entry which is preliminary data.</text>
</comment>
<protein>
    <submittedName>
        <fullName evidence="1">Uncharacterized protein</fullName>
    </submittedName>
</protein>
<dbReference type="Proteomes" id="UP000324222">
    <property type="component" value="Unassembled WGS sequence"/>
</dbReference>
<accession>A0A5B7G6P4</accession>
<name>A0A5B7G6P4_PORTR</name>
<proteinExistence type="predicted"/>
<sequence length="78" mass="8363">MGWEVHQLLLEGRGRGRGCMGADASLQGHGTMAYTEGVRTEVYGRIYGSWAATSLLLGRAYLCTSTPAVVGERRTTTA</sequence>
<gene>
    <name evidence="1" type="ORF">E2C01_049844</name>
</gene>
<dbReference type="AlphaFoldDB" id="A0A5B7G6P4"/>
<reference evidence="1 2" key="1">
    <citation type="submission" date="2019-05" db="EMBL/GenBank/DDBJ databases">
        <title>Another draft genome of Portunus trituberculatus and its Hox gene families provides insights of decapod evolution.</title>
        <authorList>
            <person name="Jeong J.-H."/>
            <person name="Song I."/>
            <person name="Kim S."/>
            <person name="Choi T."/>
            <person name="Kim D."/>
            <person name="Ryu S."/>
            <person name="Kim W."/>
        </authorList>
    </citation>
    <scope>NUCLEOTIDE SEQUENCE [LARGE SCALE GENOMIC DNA]</scope>
    <source>
        <tissue evidence="1">Muscle</tissue>
    </source>
</reference>
<organism evidence="1 2">
    <name type="scientific">Portunus trituberculatus</name>
    <name type="common">Swimming crab</name>
    <name type="synonym">Neptunus trituberculatus</name>
    <dbReference type="NCBI Taxonomy" id="210409"/>
    <lineage>
        <taxon>Eukaryota</taxon>
        <taxon>Metazoa</taxon>
        <taxon>Ecdysozoa</taxon>
        <taxon>Arthropoda</taxon>
        <taxon>Crustacea</taxon>
        <taxon>Multicrustacea</taxon>
        <taxon>Malacostraca</taxon>
        <taxon>Eumalacostraca</taxon>
        <taxon>Eucarida</taxon>
        <taxon>Decapoda</taxon>
        <taxon>Pleocyemata</taxon>
        <taxon>Brachyura</taxon>
        <taxon>Eubrachyura</taxon>
        <taxon>Portunoidea</taxon>
        <taxon>Portunidae</taxon>
        <taxon>Portuninae</taxon>
        <taxon>Portunus</taxon>
    </lineage>
</organism>
<dbReference type="EMBL" id="VSRR010013532">
    <property type="protein sequence ID" value="MPC55900.1"/>
    <property type="molecule type" value="Genomic_DNA"/>
</dbReference>
<evidence type="ECO:0000313" key="2">
    <source>
        <dbReference type="Proteomes" id="UP000324222"/>
    </source>
</evidence>
<evidence type="ECO:0000313" key="1">
    <source>
        <dbReference type="EMBL" id="MPC55900.1"/>
    </source>
</evidence>
<keyword evidence="2" id="KW-1185">Reference proteome</keyword>